<proteinExistence type="predicted"/>
<gene>
    <name evidence="1" type="ORF">FUG_LOCUS170377</name>
</gene>
<organism evidence="1">
    <name type="scientific">Gibberella zeae</name>
    <name type="common">Wheat head blight fungus</name>
    <name type="synonym">Fusarium graminearum</name>
    <dbReference type="NCBI Taxonomy" id="5518"/>
    <lineage>
        <taxon>Eukaryota</taxon>
        <taxon>Fungi</taxon>
        <taxon>Dikarya</taxon>
        <taxon>Ascomycota</taxon>
        <taxon>Pezizomycotina</taxon>
        <taxon>Sordariomycetes</taxon>
        <taxon>Hypocreomycetidae</taxon>
        <taxon>Hypocreales</taxon>
        <taxon>Nectriaceae</taxon>
        <taxon>Fusarium</taxon>
    </lineage>
</organism>
<protein>
    <submittedName>
        <fullName evidence="1">Uncharacterized protein</fullName>
    </submittedName>
</protein>
<sequence>MNLYVDIINGAYMAIAGPTAMSRLLGLSPLVLPFQLATMPSIHEPVHINSRLDPYYEPGSMHLNRSRHISLLHRFHIGREPASLTLGLIHNISARSIPRAISRLLEDGHTGILARMKEYCYPLA</sequence>
<reference evidence="1" key="1">
    <citation type="submission" date="2019-04" db="EMBL/GenBank/DDBJ databases">
        <authorList>
            <person name="Melise S."/>
            <person name="Noan J."/>
            <person name="Okalmin O."/>
        </authorList>
    </citation>
    <scope>NUCLEOTIDE SEQUENCE</scope>
    <source>
        <strain evidence="1">FN9</strain>
    </source>
</reference>
<evidence type="ECO:0000313" key="1">
    <source>
        <dbReference type="EMBL" id="VIO55486.1"/>
    </source>
</evidence>
<accession>A0A4E9DF90</accession>
<name>A0A4E9DF90_GIBZA</name>
<dbReference type="EMBL" id="CAAKMV010000120">
    <property type="protein sequence ID" value="VIO55486.1"/>
    <property type="molecule type" value="Genomic_DNA"/>
</dbReference>
<dbReference type="AlphaFoldDB" id="A0A4E9DF90"/>